<dbReference type="GO" id="GO:0003677">
    <property type="term" value="F:DNA binding"/>
    <property type="evidence" value="ECO:0007669"/>
    <property type="project" value="InterPro"/>
</dbReference>
<keyword evidence="4" id="KW-1185">Reference proteome</keyword>
<accession>A0A5Q3QDQ7</accession>
<dbReference type="GO" id="GO:0004521">
    <property type="term" value="F:RNA endonuclease activity"/>
    <property type="evidence" value="ECO:0007669"/>
    <property type="project" value="TreeGrafter"/>
</dbReference>
<organism evidence="3 4">
    <name type="scientific">Allosaccharopolyspora coralli</name>
    <dbReference type="NCBI Taxonomy" id="2665642"/>
    <lineage>
        <taxon>Bacteria</taxon>
        <taxon>Bacillati</taxon>
        <taxon>Actinomycetota</taxon>
        <taxon>Actinomycetes</taxon>
        <taxon>Pseudonocardiales</taxon>
        <taxon>Pseudonocardiaceae</taxon>
        <taxon>Allosaccharopolyspora</taxon>
    </lineage>
</organism>
<dbReference type="Gene3D" id="2.30.30.110">
    <property type="match status" value="1"/>
</dbReference>
<reference evidence="4" key="1">
    <citation type="submission" date="2019-11" db="EMBL/GenBank/DDBJ databases">
        <title>The complete genome sequence of Saccharopolyspora sp. E2A.</title>
        <authorList>
            <person name="Zhang G."/>
        </authorList>
    </citation>
    <scope>NUCLEOTIDE SEQUENCE [LARGE SCALE GENOMIC DNA]</scope>
    <source>
        <strain evidence="4">E2A</strain>
    </source>
</reference>
<evidence type="ECO:0000256" key="2">
    <source>
        <dbReference type="ARBA" id="ARBA00022649"/>
    </source>
</evidence>
<dbReference type="Proteomes" id="UP000371041">
    <property type="component" value="Chromosome"/>
</dbReference>
<keyword evidence="2" id="KW-1277">Toxin-antitoxin system</keyword>
<dbReference type="KEGG" id="sace:GIY23_04635"/>
<evidence type="ECO:0000256" key="1">
    <source>
        <dbReference type="ARBA" id="ARBA00007521"/>
    </source>
</evidence>
<dbReference type="EMBL" id="CP045929">
    <property type="protein sequence ID" value="QGK68917.1"/>
    <property type="molecule type" value="Genomic_DNA"/>
</dbReference>
<sequence>MFRGDVWDVQFPSPIGARPCVVLTVNVLIPRLGAVTVAEVTGTEGPSSTHIPVGPEAGLTGRGQSYINATALHTISKGKLRRQRGRLAVPELQQLTKALALYLDLET</sequence>
<evidence type="ECO:0000313" key="4">
    <source>
        <dbReference type="Proteomes" id="UP000371041"/>
    </source>
</evidence>
<dbReference type="SUPFAM" id="SSF50118">
    <property type="entry name" value="Cell growth inhibitor/plasmid maintenance toxic component"/>
    <property type="match status" value="1"/>
</dbReference>
<proteinExistence type="inferred from homology"/>
<name>A0A5Q3QDQ7_9PSEU</name>
<evidence type="ECO:0000313" key="3">
    <source>
        <dbReference type="EMBL" id="QGK68917.1"/>
    </source>
</evidence>
<gene>
    <name evidence="3" type="ORF">GIY23_04635</name>
</gene>
<dbReference type="GO" id="GO:0016075">
    <property type="term" value="P:rRNA catabolic process"/>
    <property type="evidence" value="ECO:0007669"/>
    <property type="project" value="TreeGrafter"/>
</dbReference>
<dbReference type="InterPro" id="IPR003477">
    <property type="entry name" value="PemK-like"/>
</dbReference>
<dbReference type="AlphaFoldDB" id="A0A5Q3QDQ7"/>
<dbReference type="GO" id="GO:0006402">
    <property type="term" value="P:mRNA catabolic process"/>
    <property type="evidence" value="ECO:0007669"/>
    <property type="project" value="TreeGrafter"/>
</dbReference>
<dbReference type="PANTHER" id="PTHR33988:SF2">
    <property type="entry name" value="ENDORIBONUCLEASE MAZF"/>
    <property type="match status" value="1"/>
</dbReference>
<dbReference type="Pfam" id="PF02452">
    <property type="entry name" value="PemK_toxin"/>
    <property type="match status" value="1"/>
</dbReference>
<dbReference type="PANTHER" id="PTHR33988">
    <property type="entry name" value="ENDORIBONUCLEASE MAZF-RELATED"/>
    <property type="match status" value="1"/>
</dbReference>
<dbReference type="RefSeq" id="WP_154075520.1">
    <property type="nucleotide sequence ID" value="NZ_CP045929.1"/>
</dbReference>
<protein>
    <submittedName>
        <fullName evidence="3">Type II toxin-antitoxin system PemK/MazF family toxin</fullName>
    </submittedName>
</protein>
<dbReference type="InterPro" id="IPR011067">
    <property type="entry name" value="Plasmid_toxin/cell-grow_inhib"/>
</dbReference>
<comment type="similarity">
    <text evidence="1">Belongs to the PemK/MazF family.</text>
</comment>